<dbReference type="Proteomes" id="UP001177258">
    <property type="component" value="Unassembled WGS sequence"/>
</dbReference>
<organism evidence="7 8">
    <name type="scientific">Helicobacter cappadocius</name>
    <dbReference type="NCBI Taxonomy" id="3063998"/>
    <lineage>
        <taxon>Bacteria</taxon>
        <taxon>Pseudomonadati</taxon>
        <taxon>Campylobacterota</taxon>
        <taxon>Epsilonproteobacteria</taxon>
        <taxon>Campylobacterales</taxon>
        <taxon>Helicobacteraceae</taxon>
        <taxon>Helicobacter</taxon>
    </lineage>
</organism>
<dbReference type="Proteomes" id="UP001240777">
    <property type="component" value="Unassembled WGS sequence"/>
</dbReference>
<evidence type="ECO:0000256" key="1">
    <source>
        <dbReference type="ARBA" id="ARBA00006594"/>
    </source>
</evidence>
<reference evidence="7 9" key="1">
    <citation type="submission" date="2023-07" db="EMBL/GenBank/DDBJ databases">
        <title>Unpublished Manusciprt.</title>
        <authorList>
            <person name="Aydin F."/>
            <person name="Tarhane S."/>
            <person name="Saticioglu I.B."/>
            <person name="Karakaya E."/>
            <person name="Abay S."/>
            <person name="Guran O."/>
            <person name="Bozkurt E."/>
            <person name="Uzum N."/>
            <person name="Olgun K."/>
            <person name="Jablonski D."/>
        </authorList>
    </citation>
    <scope>NUCLEOTIDE SEQUENCE</scope>
    <source>
        <strain evidence="9">faydin-H75</strain>
        <strain evidence="7">Faydin-H76</strain>
    </source>
</reference>
<comment type="caution">
    <text evidence="7">The sequence shown here is derived from an EMBL/GenBank/DDBJ whole genome shotgun (WGS) entry which is preliminary data.</text>
</comment>
<evidence type="ECO:0000313" key="6">
    <source>
        <dbReference type="EMBL" id="MDO7253479.1"/>
    </source>
</evidence>
<keyword evidence="2 7" id="KW-0489">Methyltransferase</keyword>
<dbReference type="EMBL" id="JAUPEV010000009">
    <property type="protein sequence ID" value="MDO7253479.1"/>
    <property type="molecule type" value="Genomic_DNA"/>
</dbReference>
<dbReference type="InterPro" id="IPR002052">
    <property type="entry name" value="DNA_methylase_N6_adenine_CS"/>
</dbReference>
<evidence type="ECO:0000313" key="8">
    <source>
        <dbReference type="Proteomes" id="UP001177258"/>
    </source>
</evidence>
<dbReference type="PANTHER" id="PTHR13370">
    <property type="entry name" value="RNA METHYLASE-RELATED"/>
    <property type="match status" value="1"/>
</dbReference>
<dbReference type="GO" id="GO:0008170">
    <property type="term" value="F:N-methyltransferase activity"/>
    <property type="evidence" value="ECO:0007669"/>
    <property type="project" value="InterPro"/>
</dbReference>
<evidence type="ECO:0000256" key="3">
    <source>
        <dbReference type="ARBA" id="ARBA00022679"/>
    </source>
</evidence>
<comment type="similarity">
    <text evidence="1 4">Belongs to the N(4)/N(6)-methyltransferase family.</text>
</comment>
<dbReference type="PRINTS" id="PR00508">
    <property type="entry name" value="S21N4MTFRASE"/>
</dbReference>
<keyword evidence="9" id="KW-1185">Reference proteome</keyword>
<dbReference type="PROSITE" id="PS00092">
    <property type="entry name" value="N6_MTASE"/>
    <property type="match status" value="1"/>
</dbReference>
<dbReference type="GO" id="GO:0005737">
    <property type="term" value="C:cytoplasm"/>
    <property type="evidence" value="ECO:0007669"/>
    <property type="project" value="TreeGrafter"/>
</dbReference>
<dbReference type="InterPro" id="IPR001091">
    <property type="entry name" value="RM_Methyltransferase"/>
</dbReference>
<gene>
    <name evidence="6" type="ORF">Q5I04_06105</name>
    <name evidence="7" type="ORF">Q5I06_06430</name>
</gene>
<protein>
    <recommendedName>
        <fullName evidence="4">Methyltransferase</fullName>
        <ecNumber evidence="4">2.1.1.-</ecNumber>
    </recommendedName>
</protein>
<reference evidence="6" key="2">
    <citation type="submission" date="2023-07" db="EMBL/GenBank/DDBJ databases">
        <authorList>
            <person name="Aydin F."/>
            <person name="Tarhane S."/>
            <person name="Saticioglu I.B."/>
            <person name="Karakaya E."/>
            <person name="Abay S."/>
            <person name="Guran O."/>
            <person name="Bozkurt E."/>
            <person name="Uzum N."/>
            <person name="Olgun K."/>
            <person name="Jablonski D."/>
        </authorList>
    </citation>
    <scope>NUCLEOTIDE SEQUENCE</scope>
    <source>
        <strain evidence="6">Faydin-H75</strain>
    </source>
</reference>
<proteinExistence type="inferred from homology"/>
<keyword evidence="3" id="KW-0808">Transferase</keyword>
<dbReference type="InterPro" id="IPR029063">
    <property type="entry name" value="SAM-dependent_MTases_sf"/>
</dbReference>
<evidence type="ECO:0000313" key="9">
    <source>
        <dbReference type="Proteomes" id="UP001240777"/>
    </source>
</evidence>
<dbReference type="PANTHER" id="PTHR13370:SF24">
    <property type="entry name" value="TYPE III RESTRICTION-MODIFICATION ENZYME STYLTI MOD SUBUNIT"/>
    <property type="match status" value="1"/>
</dbReference>
<dbReference type="GO" id="GO:0032259">
    <property type="term" value="P:methylation"/>
    <property type="evidence" value="ECO:0007669"/>
    <property type="project" value="UniProtKB-KW"/>
</dbReference>
<name>A0AA90TC26_9HELI</name>
<dbReference type="CDD" id="cd02440">
    <property type="entry name" value="AdoMet_MTases"/>
    <property type="match status" value="1"/>
</dbReference>
<evidence type="ECO:0000256" key="4">
    <source>
        <dbReference type="RuleBase" id="RU362026"/>
    </source>
</evidence>
<accession>A0AA90TC26</accession>
<dbReference type="EC" id="2.1.1.-" evidence="4"/>
<dbReference type="InterPro" id="IPR002941">
    <property type="entry name" value="DNA_methylase_N4/N6"/>
</dbReference>
<dbReference type="FunFam" id="3.40.50.150:FF:000347">
    <property type="entry name" value="Methyltransferase"/>
    <property type="match status" value="1"/>
</dbReference>
<sequence length="405" mass="46985">MNKNSVIFGDCLDITKNIDSGIIDLIYLDPPFFTNKIQKQTTKDRSKILSFNDNWKNCDEYADFLFLRFVEFQRILKNTGSIFVHCDINANHIVRLLLDSVFGFQNFQSEIIWTYKRWSNSKKGLLRNHQNIYFYSKSKNFKFNFIYQDYSPATNIDQILQQRKRDEFGKSIYAKDSKGEVIISECKKGVPLSDVWDIPYLNPKAKERIQYPTQKPIALLERIIKIASSHGDLILDPFCGSGTTLLAAKLNNRNFIGIDISQEAVKITKERLENPIKTHSVVLHKGRDYFLNQQIDLEKYLFGVEFIPVQRNNGIDAILKQQFNNAPILIKIQKENESLYDAYQKLQQAIKIKKSQKSFLIQTHSDVHSLLNNFDDHRISIVKNLSAVLESEKIFKNGTSSYLDS</sequence>
<dbReference type="GO" id="GO:0003677">
    <property type="term" value="F:DNA binding"/>
    <property type="evidence" value="ECO:0007669"/>
    <property type="project" value="InterPro"/>
</dbReference>
<evidence type="ECO:0000256" key="2">
    <source>
        <dbReference type="ARBA" id="ARBA00022603"/>
    </source>
</evidence>
<evidence type="ECO:0000313" key="7">
    <source>
        <dbReference type="EMBL" id="MDP2539406.1"/>
    </source>
</evidence>
<feature type="domain" description="DNA methylase N-4/N-6" evidence="5">
    <location>
        <begin position="23"/>
        <end position="270"/>
    </location>
</feature>
<dbReference type="SUPFAM" id="SSF53335">
    <property type="entry name" value="S-adenosyl-L-methionine-dependent methyltransferases"/>
    <property type="match status" value="1"/>
</dbReference>
<reference evidence="6 8" key="3">
    <citation type="journal article" date="2024" name="Syst. Appl. Microbiol.">
        <title>Helicobacter cappadocius sp. nov., from lizards: The first psychrotrophic Helicobacter species.</title>
        <authorList>
            <person name="Aydin F."/>
            <person name="Tarhane S."/>
            <person name="Karakaya E."/>
            <person name="Abay S."/>
            <person name="Kayman T."/>
            <person name="Guran O."/>
            <person name="Bozkurt E."/>
            <person name="Uzum N."/>
            <person name="Avci A."/>
            <person name="Olgun K."/>
            <person name="Jablonski D."/>
            <person name="Guran C."/>
            <person name="Burcin Saticioglu I."/>
        </authorList>
    </citation>
    <scope>NUCLEOTIDE SEQUENCE [LARGE SCALE GENOMIC DNA]</scope>
    <source>
        <strain evidence="6">Faydin-H75</strain>
        <strain evidence="8">faydin-H76</strain>
    </source>
</reference>
<dbReference type="RefSeq" id="WP_305517325.1">
    <property type="nucleotide sequence ID" value="NZ_JAUPEV010000009.1"/>
</dbReference>
<dbReference type="AlphaFoldDB" id="A0AA90TC26"/>
<evidence type="ECO:0000259" key="5">
    <source>
        <dbReference type="Pfam" id="PF01555"/>
    </source>
</evidence>
<dbReference type="Pfam" id="PF01555">
    <property type="entry name" value="N6_N4_Mtase"/>
    <property type="match status" value="1"/>
</dbReference>
<dbReference type="Gene3D" id="3.40.50.150">
    <property type="entry name" value="Vaccinia Virus protein VP39"/>
    <property type="match status" value="1"/>
</dbReference>
<dbReference type="EMBL" id="JAUYZK010000009">
    <property type="protein sequence ID" value="MDP2539406.1"/>
    <property type="molecule type" value="Genomic_DNA"/>
</dbReference>